<evidence type="ECO:0000313" key="8">
    <source>
        <dbReference type="EMBL" id="TCJ01747.1"/>
    </source>
</evidence>
<evidence type="ECO:0000256" key="1">
    <source>
        <dbReference type="ARBA" id="ARBA00005054"/>
    </source>
</evidence>
<keyword evidence="3 6" id="KW-0658">Purine biosynthesis</keyword>
<keyword evidence="9" id="KW-1185">Reference proteome</keyword>
<dbReference type="UniPathway" id="UPA00074">
    <property type="reaction ID" value="UER00126"/>
</dbReference>
<accession>A0A4R1AW38</accession>
<dbReference type="STRING" id="1742358.GCA_001439605_03624"/>
<dbReference type="PANTHER" id="PTHR43369:SF2">
    <property type="entry name" value="PHOSPHORIBOSYLGLYCINAMIDE FORMYLTRANSFERASE"/>
    <property type="match status" value="1"/>
</dbReference>
<feature type="site" description="Raises pKa of active site His" evidence="6">
    <location>
        <position position="145"/>
    </location>
</feature>
<evidence type="ECO:0000256" key="3">
    <source>
        <dbReference type="ARBA" id="ARBA00022755"/>
    </source>
</evidence>
<evidence type="ECO:0000313" key="9">
    <source>
        <dbReference type="Proteomes" id="UP000293846"/>
    </source>
</evidence>
<comment type="pathway">
    <text evidence="1 6">Purine metabolism; IMP biosynthesis via de novo pathway; N(2)-formyl-N(1)-(5-phospho-D-ribosyl)glycinamide from N(1)-(5-phospho-D-ribosyl)glycinamide (10-formyl THF route): step 1/1.</text>
</comment>
<dbReference type="CDD" id="cd08645">
    <property type="entry name" value="FMT_core_GART"/>
    <property type="match status" value="1"/>
</dbReference>
<dbReference type="NCBIfam" id="TIGR00639">
    <property type="entry name" value="PurN"/>
    <property type="match status" value="1"/>
</dbReference>
<keyword evidence="2 6" id="KW-0808">Transferase</keyword>
<dbReference type="EMBL" id="SJTH01000051">
    <property type="protein sequence ID" value="TCJ01747.1"/>
    <property type="molecule type" value="Genomic_DNA"/>
</dbReference>
<comment type="catalytic activity">
    <reaction evidence="5 6">
        <text>N(1)-(5-phospho-beta-D-ribosyl)glycinamide + (6R)-10-formyltetrahydrofolate = N(2)-formyl-N(1)-(5-phospho-beta-D-ribosyl)glycinamide + (6S)-5,6,7,8-tetrahydrofolate + H(+)</text>
        <dbReference type="Rhea" id="RHEA:15053"/>
        <dbReference type="ChEBI" id="CHEBI:15378"/>
        <dbReference type="ChEBI" id="CHEBI:57453"/>
        <dbReference type="ChEBI" id="CHEBI:143788"/>
        <dbReference type="ChEBI" id="CHEBI:147286"/>
        <dbReference type="ChEBI" id="CHEBI:195366"/>
        <dbReference type="EC" id="2.1.2.2"/>
    </reaction>
</comment>
<gene>
    <name evidence="6 8" type="primary">purN</name>
    <name evidence="8" type="ORF">E0Y62_22600</name>
</gene>
<evidence type="ECO:0000259" key="7">
    <source>
        <dbReference type="Pfam" id="PF00551"/>
    </source>
</evidence>
<feature type="binding site" evidence="6">
    <location>
        <position position="65"/>
    </location>
    <ligand>
        <name>(6R)-10-formyltetrahydrofolate</name>
        <dbReference type="ChEBI" id="CHEBI:195366"/>
    </ligand>
</feature>
<comment type="caution">
    <text evidence="8">The sequence shown here is derived from an EMBL/GenBank/DDBJ whole genome shotgun (WGS) entry which is preliminary data.</text>
</comment>
<dbReference type="PROSITE" id="PS00373">
    <property type="entry name" value="GART"/>
    <property type="match status" value="1"/>
</dbReference>
<dbReference type="InterPro" id="IPR036477">
    <property type="entry name" value="Formyl_transf_N_sf"/>
</dbReference>
<evidence type="ECO:0000256" key="5">
    <source>
        <dbReference type="ARBA" id="ARBA00047664"/>
    </source>
</evidence>
<reference evidence="8 9" key="1">
    <citation type="submission" date="2019-03" db="EMBL/GenBank/DDBJ databases">
        <authorList>
            <person name="Jensen L."/>
            <person name="Storgaard J."/>
            <person name="Sulaj E."/>
            <person name="Schramm A."/>
            <person name="Marshall I.P.G."/>
        </authorList>
    </citation>
    <scope>NUCLEOTIDE SEQUENCE [LARGE SCALE GENOMIC DNA]</scope>
    <source>
        <strain evidence="8 9">2017H2G3</strain>
    </source>
</reference>
<dbReference type="RefSeq" id="WP_131238306.1">
    <property type="nucleotide sequence ID" value="NZ_SJTH01000051.1"/>
</dbReference>
<organism evidence="8 9">
    <name type="scientific">Cytobacillus praedii</name>
    <dbReference type="NCBI Taxonomy" id="1742358"/>
    <lineage>
        <taxon>Bacteria</taxon>
        <taxon>Bacillati</taxon>
        <taxon>Bacillota</taxon>
        <taxon>Bacilli</taxon>
        <taxon>Bacillales</taxon>
        <taxon>Bacillaceae</taxon>
        <taxon>Cytobacillus</taxon>
    </lineage>
</organism>
<dbReference type="HAMAP" id="MF_01930">
    <property type="entry name" value="PurN"/>
    <property type="match status" value="1"/>
</dbReference>
<protein>
    <recommendedName>
        <fullName evidence="6">Phosphoribosylglycinamide formyltransferase</fullName>
        <ecNumber evidence="6">2.1.2.2</ecNumber>
    </recommendedName>
    <alternativeName>
        <fullName evidence="6">5'-phosphoribosylglycinamide transformylase</fullName>
    </alternativeName>
    <alternativeName>
        <fullName evidence="6">GAR transformylase</fullName>
        <shortName evidence="6">GART</shortName>
    </alternativeName>
</protein>
<feature type="binding site" evidence="6">
    <location>
        <begin position="90"/>
        <end position="93"/>
    </location>
    <ligand>
        <name>(6R)-10-formyltetrahydrofolate</name>
        <dbReference type="ChEBI" id="CHEBI:195366"/>
    </ligand>
</feature>
<dbReference type="Proteomes" id="UP000293846">
    <property type="component" value="Unassembled WGS sequence"/>
</dbReference>
<dbReference type="GO" id="GO:0006189">
    <property type="term" value="P:'de novo' IMP biosynthetic process"/>
    <property type="evidence" value="ECO:0007669"/>
    <property type="project" value="UniProtKB-UniRule"/>
</dbReference>
<feature type="binding site" evidence="6">
    <location>
        <begin position="12"/>
        <end position="14"/>
    </location>
    <ligand>
        <name>N(1)-(5-phospho-beta-D-ribosyl)glycinamide</name>
        <dbReference type="ChEBI" id="CHEBI:143788"/>
    </ligand>
</feature>
<comment type="similarity">
    <text evidence="4 6">Belongs to the GART family.</text>
</comment>
<dbReference type="OrthoDB" id="9806170at2"/>
<dbReference type="GO" id="GO:0004644">
    <property type="term" value="F:phosphoribosylglycinamide formyltransferase activity"/>
    <property type="evidence" value="ECO:0007669"/>
    <property type="project" value="UniProtKB-UniRule"/>
</dbReference>
<dbReference type="SUPFAM" id="SSF53328">
    <property type="entry name" value="Formyltransferase"/>
    <property type="match status" value="1"/>
</dbReference>
<evidence type="ECO:0000256" key="2">
    <source>
        <dbReference type="ARBA" id="ARBA00022679"/>
    </source>
</evidence>
<dbReference type="Gene3D" id="3.40.50.170">
    <property type="entry name" value="Formyl transferase, N-terminal domain"/>
    <property type="match status" value="1"/>
</dbReference>
<dbReference type="InterPro" id="IPR002376">
    <property type="entry name" value="Formyl_transf_N"/>
</dbReference>
<dbReference type="EC" id="2.1.2.2" evidence="6"/>
<name>A0A4R1AW38_9BACI</name>
<sequence length="194" mass="21649">MRNIAIFASGSGTNFQAIVDAVKAGKLSAVIKLLVCDRQEAYSIERAIKENIPSFVFTAKEYASKEEYETEILQKLRELEVDYVVLAGYMRLIGPTLLKNYEGRIINIHPSLLPAFPGKDAIGQALNANVKESGVTIHFVDEGMDTGPIIAQQSVPISKEETIESLQAKIHEIEHKLYPQVLQRLFTTSQEDDR</sequence>
<dbReference type="FunFam" id="3.40.50.170:FF:000007">
    <property type="entry name" value="Phosphoribosylglycinamide formyltransferase"/>
    <property type="match status" value="1"/>
</dbReference>
<feature type="active site" description="Proton donor" evidence="6">
    <location>
        <position position="109"/>
    </location>
</feature>
<feature type="binding site" evidence="6">
    <location>
        <position position="107"/>
    </location>
    <ligand>
        <name>(6R)-10-formyltetrahydrofolate</name>
        <dbReference type="ChEBI" id="CHEBI:195366"/>
    </ligand>
</feature>
<dbReference type="InterPro" id="IPR004607">
    <property type="entry name" value="GART"/>
</dbReference>
<evidence type="ECO:0000256" key="6">
    <source>
        <dbReference type="HAMAP-Rule" id="MF_01930"/>
    </source>
</evidence>
<comment type="function">
    <text evidence="6">Catalyzes the transfer of a formyl group from 10-formyltetrahydrofolate to 5-phospho-ribosyl-glycinamide (GAR), producing 5-phospho-ribosyl-N-formylglycinamide (FGAR) and tetrahydrofolate.</text>
</comment>
<dbReference type="InterPro" id="IPR001555">
    <property type="entry name" value="GART_AS"/>
</dbReference>
<dbReference type="PANTHER" id="PTHR43369">
    <property type="entry name" value="PHOSPHORIBOSYLGLYCINAMIDE FORMYLTRANSFERASE"/>
    <property type="match status" value="1"/>
</dbReference>
<proteinExistence type="inferred from homology"/>
<dbReference type="Pfam" id="PF00551">
    <property type="entry name" value="Formyl_trans_N"/>
    <property type="match status" value="1"/>
</dbReference>
<dbReference type="AlphaFoldDB" id="A0A4R1AW38"/>
<feature type="domain" description="Formyl transferase N-terminal" evidence="7">
    <location>
        <begin position="3"/>
        <end position="182"/>
    </location>
</feature>
<dbReference type="GO" id="GO:0005829">
    <property type="term" value="C:cytosol"/>
    <property type="evidence" value="ECO:0007669"/>
    <property type="project" value="TreeGrafter"/>
</dbReference>
<evidence type="ECO:0000256" key="4">
    <source>
        <dbReference type="ARBA" id="ARBA00038440"/>
    </source>
</evidence>